<keyword evidence="4" id="KW-0808">Transferase</keyword>
<dbReference type="RefSeq" id="WP_164520663.1">
    <property type="nucleotide sequence ID" value="NZ_JAFEJY010000001.1"/>
</dbReference>
<evidence type="ECO:0000313" key="4">
    <source>
        <dbReference type="EMBL" id="RSX51549.1"/>
    </source>
</evidence>
<dbReference type="Gene3D" id="3.90.1200.10">
    <property type="match status" value="1"/>
</dbReference>
<dbReference type="SUPFAM" id="SSF56112">
    <property type="entry name" value="Protein kinase-like (PK-like)"/>
    <property type="match status" value="1"/>
</dbReference>
<keyword evidence="2" id="KW-0732">Signal</keyword>
<dbReference type="InterPro" id="IPR002575">
    <property type="entry name" value="Aminoglycoside_PTrfase"/>
</dbReference>
<name>A0A430FFB7_9BIFI</name>
<feature type="region of interest" description="Disordered" evidence="1">
    <location>
        <begin position="319"/>
        <end position="542"/>
    </location>
</feature>
<dbReference type="Pfam" id="PF01636">
    <property type="entry name" value="APH"/>
    <property type="match status" value="1"/>
</dbReference>
<keyword evidence="5" id="KW-1185">Reference proteome</keyword>
<feature type="compositionally biased region" description="Polar residues" evidence="1">
    <location>
        <begin position="457"/>
        <end position="467"/>
    </location>
</feature>
<feature type="compositionally biased region" description="Polar residues" evidence="1">
    <location>
        <begin position="390"/>
        <end position="411"/>
    </location>
</feature>
<dbReference type="AlphaFoldDB" id="A0A430FFB7"/>
<dbReference type="Proteomes" id="UP000288607">
    <property type="component" value="Unassembled WGS sequence"/>
</dbReference>
<proteinExistence type="predicted"/>
<accession>A0A430FFB7</accession>
<feature type="compositionally biased region" description="Polar residues" evidence="1">
    <location>
        <begin position="490"/>
        <end position="542"/>
    </location>
</feature>
<evidence type="ECO:0000256" key="1">
    <source>
        <dbReference type="SAM" id="MobiDB-lite"/>
    </source>
</evidence>
<evidence type="ECO:0000256" key="2">
    <source>
        <dbReference type="SAM" id="SignalP"/>
    </source>
</evidence>
<feature type="chain" id="PRO_5019272140" evidence="2">
    <location>
        <begin position="24"/>
        <end position="542"/>
    </location>
</feature>
<evidence type="ECO:0000259" key="3">
    <source>
        <dbReference type="Pfam" id="PF01636"/>
    </source>
</evidence>
<dbReference type="EMBL" id="QXGJ01000003">
    <property type="protein sequence ID" value="RSX51549.1"/>
    <property type="molecule type" value="Genomic_DNA"/>
</dbReference>
<reference evidence="4 5" key="1">
    <citation type="submission" date="2018-09" db="EMBL/GenBank/DDBJ databases">
        <title>Characterization of the phylogenetic diversity of five novel species belonging to the genus Bifidobacterium.</title>
        <authorList>
            <person name="Lugli G.A."/>
            <person name="Duranti S."/>
            <person name="Milani C."/>
        </authorList>
    </citation>
    <scope>NUCLEOTIDE SEQUENCE [LARGE SCALE GENOMIC DNA]</scope>
    <source>
        <strain evidence="4 5">2028B</strain>
    </source>
</reference>
<sequence length="542" mass="58137">MSKRSVFTLAALASAAVPELAVASTRESEQYLLSGPDDIDVAVVTDTAGREFDVSVSSTAAGKKRLLTRAKASAALVRAKEPAGLGFALERTVAFQPGDNDRGPTGSAAVLITMHNPGAATPLDQLTESQCVSVGTAIGAIHRLRPAFLEKEGYPVYSAAQIRQQLVAWIARLKEAGHVPDEITSSWERIVSTEGLWSFRTCPVHGGFNDGDMLFSSTGLNAIYHWSDMQVNDPARDLAWIFARLDAKRRNNVLSAYARLIGSRLDDLIMLRASLWLQMEQVGEFIRALDRADNDRILEFKAHVERLAHQLSVRTSKVNATAKGRAGRNPSTITVGTLLDDDRNRAGRDDQQVSDSTMPHKTIPDEETAPASSTAPASKRWKLRDDLRSSDSAGVSFQPHASRQRVDSNTIPVEPPSDPAEDEKTMALPKLRPEDFDDDGNLLDRSRTGSDAADTGSMASTESQTVNAERPAGYISLIDKDSVNAAPDSGSGQIPITRTSDTVPQTGASGTGNADDSAPETSATDAQSEETGGATGEQQTAR</sequence>
<feature type="domain" description="Aminoglycoside phosphotransferase" evidence="3">
    <location>
        <begin position="102"/>
        <end position="260"/>
    </location>
</feature>
<feature type="compositionally biased region" description="Low complexity" evidence="1">
    <location>
        <begin position="369"/>
        <end position="378"/>
    </location>
</feature>
<gene>
    <name evidence="4" type="ORF">D2E23_0812</name>
</gene>
<evidence type="ECO:0000313" key="5">
    <source>
        <dbReference type="Proteomes" id="UP000288607"/>
    </source>
</evidence>
<comment type="caution">
    <text evidence="4">The sequence shown here is derived from an EMBL/GenBank/DDBJ whole genome shotgun (WGS) entry which is preliminary data.</text>
</comment>
<protein>
    <submittedName>
        <fullName evidence="4">Aminoglycoside phosphotransferase</fullName>
    </submittedName>
</protein>
<dbReference type="GO" id="GO:0016740">
    <property type="term" value="F:transferase activity"/>
    <property type="evidence" value="ECO:0007669"/>
    <property type="project" value="UniProtKB-KW"/>
</dbReference>
<dbReference type="InterPro" id="IPR011009">
    <property type="entry name" value="Kinase-like_dom_sf"/>
</dbReference>
<feature type="compositionally biased region" description="Basic and acidic residues" evidence="1">
    <location>
        <begin position="340"/>
        <end position="351"/>
    </location>
</feature>
<organism evidence="4 5">
    <name type="scientific">Bifidobacterium callimiconis</name>
    <dbReference type="NCBI Taxonomy" id="2306973"/>
    <lineage>
        <taxon>Bacteria</taxon>
        <taxon>Bacillati</taxon>
        <taxon>Actinomycetota</taxon>
        <taxon>Actinomycetes</taxon>
        <taxon>Bifidobacteriales</taxon>
        <taxon>Bifidobacteriaceae</taxon>
        <taxon>Bifidobacterium</taxon>
    </lineage>
</organism>
<feature type="signal peptide" evidence="2">
    <location>
        <begin position="1"/>
        <end position="23"/>
    </location>
</feature>